<gene>
    <name evidence="1" type="ORF">DB31_1115</name>
</gene>
<evidence type="ECO:0000313" key="1">
    <source>
        <dbReference type="EMBL" id="KFE66050.1"/>
    </source>
</evidence>
<dbReference type="EMBL" id="JMCB01000011">
    <property type="protein sequence ID" value="KFE66050.1"/>
    <property type="molecule type" value="Genomic_DNA"/>
</dbReference>
<dbReference type="Proteomes" id="UP000028725">
    <property type="component" value="Unassembled WGS sequence"/>
</dbReference>
<name>A0A085WED7_9BACT</name>
<proteinExistence type="predicted"/>
<protein>
    <submittedName>
        <fullName evidence="1">Uncharacterized protein</fullName>
    </submittedName>
</protein>
<reference evidence="1 2" key="1">
    <citation type="submission" date="2014-04" db="EMBL/GenBank/DDBJ databases">
        <title>Genome assembly of Hyalangium minutum DSM 14724.</title>
        <authorList>
            <person name="Sharma G."/>
            <person name="Subramanian S."/>
        </authorList>
    </citation>
    <scope>NUCLEOTIDE SEQUENCE [LARGE SCALE GENOMIC DNA]</scope>
    <source>
        <strain evidence="1 2">DSM 14724</strain>
    </source>
</reference>
<sequence length="76" mass="8410">MAEVLREQGHSQGLIEGEAKGLSKALLRLLDAKGLRMDDASRQLIQRCKDVPTLERWLERALGATRLSEVLDGPAQ</sequence>
<keyword evidence="2" id="KW-1185">Reference proteome</keyword>
<comment type="caution">
    <text evidence="1">The sequence shown here is derived from an EMBL/GenBank/DDBJ whole genome shotgun (WGS) entry which is preliminary data.</text>
</comment>
<organism evidence="1 2">
    <name type="scientific">Hyalangium minutum</name>
    <dbReference type="NCBI Taxonomy" id="394096"/>
    <lineage>
        <taxon>Bacteria</taxon>
        <taxon>Pseudomonadati</taxon>
        <taxon>Myxococcota</taxon>
        <taxon>Myxococcia</taxon>
        <taxon>Myxococcales</taxon>
        <taxon>Cystobacterineae</taxon>
        <taxon>Archangiaceae</taxon>
        <taxon>Hyalangium</taxon>
    </lineage>
</organism>
<accession>A0A085WED7</accession>
<dbReference type="AlphaFoldDB" id="A0A085WED7"/>
<evidence type="ECO:0000313" key="2">
    <source>
        <dbReference type="Proteomes" id="UP000028725"/>
    </source>
</evidence>